<dbReference type="InterPro" id="IPR050833">
    <property type="entry name" value="Poly_Biosynth_Transport"/>
</dbReference>
<feature type="transmembrane region" description="Helical" evidence="6">
    <location>
        <begin position="190"/>
        <end position="211"/>
    </location>
</feature>
<comment type="subcellular location">
    <subcellularLocation>
        <location evidence="1">Cell membrane</location>
        <topology evidence="1">Multi-pass membrane protein</topology>
    </subcellularLocation>
</comment>
<organism evidence="7 8">
    <name type="scientific">Phocaeicola vulgatus</name>
    <name type="common">Bacteroides vulgatus</name>
    <dbReference type="NCBI Taxonomy" id="821"/>
    <lineage>
        <taxon>Bacteria</taxon>
        <taxon>Pseudomonadati</taxon>
        <taxon>Bacteroidota</taxon>
        <taxon>Bacteroidia</taxon>
        <taxon>Bacteroidales</taxon>
        <taxon>Bacteroidaceae</taxon>
        <taxon>Phocaeicola</taxon>
    </lineage>
</organism>
<feature type="transmembrane region" description="Helical" evidence="6">
    <location>
        <begin position="89"/>
        <end position="116"/>
    </location>
</feature>
<feature type="transmembrane region" description="Helical" evidence="6">
    <location>
        <begin position="379"/>
        <end position="401"/>
    </location>
</feature>
<dbReference type="Proteomes" id="UP000462922">
    <property type="component" value="Unassembled WGS sequence"/>
</dbReference>
<sequence>MSALSQQNNKRIAKNTLLLYFCMLFSMGIGLFTSRIVLESLGIEDYGIYNLVGGIVTIFAFLNSAMIATSQRFISYELGKGNLHKLKDVFCTTLTIHIAIAFIIVVLSEVIGVWFLNTKLNIPSDRMMAANWTLQLSIFVFAVNVISVPYNASIVAHEKMSAFAYISIFEVSLKLAIAYLLLFISYDKLIVYSILVFCVALLLRSLYCFYCKRHFEECHYTFSFNIEQFREMFAFAGWSLVGNLGFSFKDQLSNILLNLFFGTVVNAARGISVQVGSLINSFSANFMMAMNPQITKSYAVGDLYRSKELVYAGCRFSFYLLAVISLPIMINITYILNLWLVEVPQYTDIFLILTIVCNLLYAISSPLTTAMQATGRIKWFQVIICIVMLTELPIAYLLLSIGYPPYSVLYASLFVTLLGVLIRIVLISRILPIYEIRYYVTHIFSKNILIVFITYCIAYILHKKMEQDSFFTAVLSSFILELILFSLAYLCGLSSTERYVVNQKLVTILESKRRKNKQKNDLIFSLY</sequence>
<protein>
    <submittedName>
        <fullName evidence="7">Oligosaccharide flippase family protein</fullName>
    </submittedName>
</protein>
<keyword evidence="4 6" id="KW-1133">Transmembrane helix</keyword>
<dbReference type="AlphaFoldDB" id="A0A7J5RX60"/>
<keyword evidence="3 6" id="KW-0812">Transmembrane</keyword>
<feature type="transmembrane region" description="Helical" evidence="6">
    <location>
        <begin position="473"/>
        <end position="493"/>
    </location>
</feature>
<evidence type="ECO:0000313" key="8">
    <source>
        <dbReference type="Proteomes" id="UP000462922"/>
    </source>
</evidence>
<dbReference type="Pfam" id="PF01554">
    <property type="entry name" value="MatE"/>
    <property type="match status" value="1"/>
</dbReference>
<dbReference type="EMBL" id="WDAX01000009">
    <property type="protein sequence ID" value="KAB6575377.1"/>
    <property type="molecule type" value="Genomic_DNA"/>
</dbReference>
<dbReference type="InterPro" id="IPR002528">
    <property type="entry name" value="MATE_fam"/>
</dbReference>
<dbReference type="GO" id="GO:0015297">
    <property type="term" value="F:antiporter activity"/>
    <property type="evidence" value="ECO:0007669"/>
    <property type="project" value="InterPro"/>
</dbReference>
<keyword evidence="2" id="KW-1003">Cell membrane</keyword>
<evidence type="ECO:0000256" key="3">
    <source>
        <dbReference type="ARBA" id="ARBA00022692"/>
    </source>
</evidence>
<evidence type="ECO:0000256" key="5">
    <source>
        <dbReference type="ARBA" id="ARBA00023136"/>
    </source>
</evidence>
<gene>
    <name evidence="7" type="ORF">GAY76_05240</name>
</gene>
<evidence type="ECO:0000256" key="1">
    <source>
        <dbReference type="ARBA" id="ARBA00004651"/>
    </source>
</evidence>
<comment type="caution">
    <text evidence="7">The sequence shown here is derived from an EMBL/GenBank/DDBJ whole genome shotgun (WGS) entry which is preliminary data.</text>
</comment>
<feature type="transmembrane region" description="Helical" evidence="6">
    <location>
        <begin position="316"/>
        <end position="337"/>
    </location>
</feature>
<dbReference type="GO" id="GO:0005886">
    <property type="term" value="C:plasma membrane"/>
    <property type="evidence" value="ECO:0007669"/>
    <property type="project" value="UniProtKB-SubCell"/>
</dbReference>
<dbReference type="GO" id="GO:0042910">
    <property type="term" value="F:xenobiotic transmembrane transporter activity"/>
    <property type="evidence" value="ECO:0007669"/>
    <property type="project" value="InterPro"/>
</dbReference>
<feature type="transmembrane region" description="Helical" evidence="6">
    <location>
        <begin position="438"/>
        <end position="461"/>
    </location>
</feature>
<feature type="transmembrane region" description="Helical" evidence="6">
    <location>
        <begin position="46"/>
        <end position="68"/>
    </location>
</feature>
<proteinExistence type="predicted"/>
<keyword evidence="5 6" id="KW-0472">Membrane</keyword>
<evidence type="ECO:0000256" key="2">
    <source>
        <dbReference type="ARBA" id="ARBA00022475"/>
    </source>
</evidence>
<evidence type="ECO:0000256" key="4">
    <source>
        <dbReference type="ARBA" id="ARBA00022989"/>
    </source>
</evidence>
<name>A0A7J5RX60_PHOVU</name>
<dbReference type="PANTHER" id="PTHR30250">
    <property type="entry name" value="PST FAMILY PREDICTED COLANIC ACID TRANSPORTER"/>
    <property type="match status" value="1"/>
</dbReference>
<dbReference type="PANTHER" id="PTHR30250:SF26">
    <property type="entry name" value="PSMA PROTEIN"/>
    <property type="match status" value="1"/>
</dbReference>
<feature type="transmembrane region" description="Helical" evidence="6">
    <location>
        <begin position="12"/>
        <end position="34"/>
    </location>
</feature>
<reference evidence="7 8" key="1">
    <citation type="journal article" date="2019" name="Nat. Med.">
        <title>A library of human gut bacterial isolates paired with longitudinal multiomics data enables mechanistic microbiome research.</title>
        <authorList>
            <person name="Poyet M."/>
            <person name="Groussin M."/>
            <person name="Gibbons S.M."/>
            <person name="Avila-Pacheco J."/>
            <person name="Jiang X."/>
            <person name="Kearney S.M."/>
            <person name="Perrotta A.R."/>
            <person name="Berdy B."/>
            <person name="Zhao S."/>
            <person name="Lieberman T.D."/>
            <person name="Swanson P.K."/>
            <person name="Smith M."/>
            <person name="Roesemann S."/>
            <person name="Alexander J.E."/>
            <person name="Rich S.A."/>
            <person name="Livny J."/>
            <person name="Vlamakis H."/>
            <person name="Clish C."/>
            <person name="Bullock K."/>
            <person name="Deik A."/>
            <person name="Scott J."/>
            <person name="Pierce K.A."/>
            <person name="Xavier R.J."/>
            <person name="Alm E.J."/>
        </authorList>
    </citation>
    <scope>NUCLEOTIDE SEQUENCE [LARGE SCALE GENOMIC DNA]</scope>
    <source>
        <strain evidence="7 8">BIOML-A110</strain>
    </source>
</reference>
<feature type="transmembrane region" description="Helical" evidence="6">
    <location>
        <begin position="407"/>
        <end position="426"/>
    </location>
</feature>
<feature type="transmembrane region" description="Helical" evidence="6">
    <location>
        <begin position="349"/>
        <end position="367"/>
    </location>
</feature>
<feature type="transmembrane region" description="Helical" evidence="6">
    <location>
        <begin position="162"/>
        <end position="184"/>
    </location>
</feature>
<accession>A0A7J5RX60</accession>
<feature type="transmembrane region" description="Helical" evidence="6">
    <location>
        <begin position="128"/>
        <end position="150"/>
    </location>
</feature>
<evidence type="ECO:0000256" key="6">
    <source>
        <dbReference type="SAM" id="Phobius"/>
    </source>
</evidence>
<evidence type="ECO:0000313" key="7">
    <source>
        <dbReference type="EMBL" id="KAB6575377.1"/>
    </source>
</evidence>